<proteinExistence type="predicted"/>
<name>S0FWH5_9BACT</name>
<comment type="caution">
    <text evidence="2">The sequence shown here is derived from an EMBL/GenBank/DDBJ whole genome shotgun (WGS) entry which is preliminary data.</text>
</comment>
<evidence type="ECO:0000256" key="1">
    <source>
        <dbReference type="SAM" id="Phobius"/>
    </source>
</evidence>
<keyword evidence="1" id="KW-0812">Transmembrane</keyword>
<feature type="transmembrane region" description="Helical" evidence="1">
    <location>
        <begin position="44"/>
        <end position="66"/>
    </location>
</feature>
<gene>
    <name evidence="2" type="ORF">Dpo_6c02690</name>
</gene>
<dbReference type="Proteomes" id="UP000014216">
    <property type="component" value="Unassembled WGS sequence"/>
</dbReference>
<reference evidence="2 3" key="1">
    <citation type="journal article" date="2013" name="Genome Announc.">
        <title>Draft Genome Sequence of Desulfotignum phosphitoxidans DSM 13687 Strain FiPS-3.</title>
        <authorList>
            <person name="Poehlein A."/>
            <person name="Daniel R."/>
            <person name="Simeonova D.D."/>
        </authorList>
    </citation>
    <scope>NUCLEOTIDE SEQUENCE [LARGE SCALE GENOMIC DNA]</scope>
    <source>
        <strain evidence="2 3">DSM 13687</strain>
    </source>
</reference>
<dbReference type="AlphaFoldDB" id="S0FWH5"/>
<keyword evidence="1" id="KW-1133">Transmembrane helix</keyword>
<evidence type="ECO:0000313" key="3">
    <source>
        <dbReference type="Proteomes" id="UP000014216"/>
    </source>
</evidence>
<feature type="transmembrane region" description="Helical" evidence="1">
    <location>
        <begin position="110"/>
        <end position="127"/>
    </location>
</feature>
<keyword evidence="1" id="KW-0472">Membrane</keyword>
<protein>
    <submittedName>
        <fullName evidence="2">Uncharacterized protein</fullName>
    </submittedName>
</protein>
<keyword evidence="3" id="KW-1185">Reference proteome</keyword>
<organism evidence="2 3">
    <name type="scientific">Desulfotignum phosphitoxidans DSM 13687</name>
    <dbReference type="NCBI Taxonomy" id="1286635"/>
    <lineage>
        <taxon>Bacteria</taxon>
        <taxon>Pseudomonadati</taxon>
        <taxon>Thermodesulfobacteriota</taxon>
        <taxon>Desulfobacteria</taxon>
        <taxon>Desulfobacterales</taxon>
        <taxon>Desulfobacteraceae</taxon>
        <taxon>Desulfotignum</taxon>
    </lineage>
</organism>
<sequence length="143" mass="16444">MHKTLQKHYMILMLPGLGLFLVLGLAFALNLVSPGWFVLSSRVYVIVFVAAVMTAIAGPIFLRTLFAHSVRARHHVDAADFLKFQRRLLQVSQTTVYLAVAAVWFSFPRFYAAAIVLMGLYAMYYYYPSRQRIDFDKKIFRVT</sequence>
<accession>S0FWH5</accession>
<dbReference type="EMBL" id="APJX01000006">
    <property type="protein sequence ID" value="EMS79070.1"/>
    <property type="molecule type" value="Genomic_DNA"/>
</dbReference>
<evidence type="ECO:0000313" key="2">
    <source>
        <dbReference type="EMBL" id="EMS79070.1"/>
    </source>
</evidence>